<evidence type="ECO:0000313" key="3">
    <source>
        <dbReference type="Proteomes" id="UP001595886"/>
    </source>
</evidence>
<comment type="caution">
    <text evidence="2">The sequence shown here is derived from an EMBL/GenBank/DDBJ whole genome shotgun (WGS) entry which is preliminary data.</text>
</comment>
<keyword evidence="1" id="KW-1133">Transmembrane helix</keyword>
<evidence type="ECO:0000256" key="1">
    <source>
        <dbReference type="SAM" id="Phobius"/>
    </source>
</evidence>
<feature type="transmembrane region" description="Helical" evidence="1">
    <location>
        <begin position="142"/>
        <end position="166"/>
    </location>
</feature>
<dbReference type="EMBL" id="JBHSHD010000006">
    <property type="protein sequence ID" value="MFC4820126.1"/>
    <property type="molecule type" value="Genomic_DNA"/>
</dbReference>
<keyword evidence="1" id="KW-0812">Transmembrane</keyword>
<reference evidence="3" key="1">
    <citation type="journal article" date="2019" name="Int. J. Syst. Evol. Microbiol.">
        <title>The Global Catalogue of Microorganisms (GCM) 10K type strain sequencing project: providing services to taxonomists for standard genome sequencing and annotation.</title>
        <authorList>
            <consortium name="The Broad Institute Genomics Platform"/>
            <consortium name="The Broad Institute Genome Sequencing Center for Infectious Disease"/>
            <person name="Wu L."/>
            <person name="Ma J."/>
        </authorList>
    </citation>
    <scope>NUCLEOTIDE SEQUENCE [LARGE SCALE GENOMIC DNA]</scope>
    <source>
        <strain evidence="3">CCUG 30340</strain>
    </source>
</reference>
<keyword evidence="1" id="KW-0472">Membrane</keyword>
<feature type="transmembrane region" description="Helical" evidence="1">
    <location>
        <begin position="65"/>
        <end position="84"/>
    </location>
</feature>
<evidence type="ECO:0000313" key="2">
    <source>
        <dbReference type="EMBL" id="MFC4820126.1"/>
    </source>
</evidence>
<gene>
    <name evidence="2" type="ORF">ACFO6Q_07315</name>
</gene>
<feature type="transmembrane region" description="Helical" evidence="1">
    <location>
        <begin position="90"/>
        <end position="108"/>
    </location>
</feature>
<dbReference type="Proteomes" id="UP001595886">
    <property type="component" value="Unassembled WGS sequence"/>
</dbReference>
<name>A0ABV9QTG0_9GAMM</name>
<feature type="transmembrane region" description="Helical" evidence="1">
    <location>
        <begin position="186"/>
        <end position="206"/>
    </location>
</feature>
<organism evidence="2 3">
    <name type="scientific">Dokdonella ginsengisoli</name>
    <dbReference type="NCBI Taxonomy" id="363846"/>
    <lineage>
        <taxon>Bacteria</taxon>
        <taxon>Pseudomonadati</taxon>
        <taxon>Pseudomonadota</taxon>
        <taxon>Gammaproteobacteria</taxon>
        <taxon>Lysobacterales</taxon>
        <taxon>Rhodanobacteraceae</taxon>
        <taxon>Dokdonella</taxon>
    </lineage>
</organism>
<proteinExistence type="predicted"/>
<feature type="transmembrane region" description="Helical" evidence="1">
    <location>
        <begin position="20"/>
        <end position="53"/>
    </location>
</feature>
<sequence>MSAAPPSTVPPGSRSRLVVGLLAAYGVLLVAAIASGNAWLDLLAAFALVTLLLSPGLRRGSAFAWGLWLLVGAALVALAAFGHGRLALDLMPIFVNLALCTLFARTLARGREPLIASVIAALEGRERLALPRVAGYARGLTLAWAVLFGAQAALLAWLVACAVPAGALAAFGLPSSFPLHGDAWRWYLHLGSYALVLVFLVGEYAFRRWRLRHIPHASLPRFVGRLVRRWPRLVRGFADDAARAAR</sequence>
<dbReference type="RefSeq" id="WP_380019953.1">
    <property type="nucleotide sequence ID" value="NZ_JBHSHD010000006.1"/>
</dbReference>
<protein>
    <submittedName>
        <fullName evidence="2">Xanthomonadin biosynthesis protein</fullName>
    </submittedName>
</protein>
<keyword evidence="3" id="KW-1185">Reference proteome</keyword>
<accession>A0ABV9QTG0</accession>